<comment type="caution">
    <text evidence="1">The sequence shown here is derived from an EMBL/GenBank/DDBJ whole genome shotgun (WGS) entry which is preliminary data.</text>
</comment>
<sequence>MIRRLVDYRQALLKAGVSVGPKRPTTLSQFYEVFEQRLTRVLSDDPFGRNGSFAPRRVVEPHFYYFRDTDLTMSRGLLETRRSMNTKWHHTPYQDSRRRSFHTCDLFRRPCKDNLQILPWLWDLYISALQSCPVASDAVDVPTFEAEEVWDWEHLVRTLAQVEVFEPGQPLEHAPLRLRNRRRIWRLLEEAEDEDIEEWLDAHIYNRK</sequence>
<dbReference type="EMBL" id="MSZS01000010">
    <property type="protein sequence ID" value="PKX89143.1"/>
    <property type="molecule type" value="Genomic_DNA"/>
</dbReference>
<dbReference type="STRING" id="1392255.A0A2I1BUR8"/>
<dbReference type="AlphaFoldDB" id="A0A2I1BUR8"/>
<organism evidence="1 2">
    <name type="scientific">Aspergillus novofumigatus (strain IBT 16806)</name>
    <dbReference type="NCBI Taxonomy" id="1392255"/>
    <lineage>
        <taxon>Eukaryota</taxon>
        <taxon>Fungi</taxon>
        <taxon>Dikarya</taxon>
        <taxon>Ascomycota</taxon>
        <taxon>Pezizomycotina</taxon>
        <taxon>Eurotiomycetes</taxon>
        <taxon>Eurotiomycetidae</taxon>
        <taxon>Eurotiales</taxon>
        <taxon>Aspergillaceae</taxon>
        <taxon>Aspergillus</taxon>
        <taxon>Aspergillus subgen. Fumigati</taxon>
    </lineage>
</organism>
<dbReference type="GeneID" id="36536598"/>
<proteinExistence type="predicted"/>
<accession>A0A2I1BUR8</accession>
<name>A0A2I1BUR8_ASPN1</name>
<dbReference type="Proteomes" id="UP000234474">
    <property type="component" value="Unassembled WGS sequence"/>
</dbReference>
<dbReference type="VEuPathDB" id="FungiDB:P174DRAFT_454869"/>
<protein>
    <submittedName>
        <fullName evidence="1">Uncharacterized protein</fullName>
    </submittedName>
</protein>
<reference evidence="2" key="1">
    <citation type="journal article" date="2018" name="Proc. Natl. Acad. Sci. U.S.A.">
        <title>Linking secondary metabolites to gene clusters through genome sequencing of six diverse Aspergillus species.</title>
        <authorList>
            <person name="Kaerboelling I."/>
            <person name="Vesth T.C."/>
            <person name="Frisvad J.C."/>
            <person name="Nybo J.L."/>
            <person name="Theobald S."/>
            <person name="Kuo A."/>
            <person name="Bowyer P."/>
            <person name="Matsuda Y."/>
            <person name="Mondo S."/>
            <person name="Lyhne E.K."/>
            <person name="Kogle M.E."/>
            <person name="Clum A."/>
            <person name="Lipzen A."/>
            <person name="Salamov A."/>
            <person name="Ngan C.Y."/>
            <person name="Daum C."/>
            <person name="Chiniquy J."/>
            <person name="Barry K."/>
            <person name="LaButti K."/>
            <person name="Haridas S."/>
            <person name="Simmons B.A."/>
            <person name="Magnuson J.K."/>
            <person name="Mortensen U.H."/>
            <person name="Larsen T.O."/>
            <person name="Grigoriev I.V."/>
            <person name="Baker S.E."/>
            <person name="Andersen M.R."/>
        </authorList>
    </citation>
    <scope>NUCLEOTIDE SEQUENCE [LARGE SCALE GENOMIC DNA]</scope>
    <source>
        <strain evidence="2">IBT 16806</strain>
    </source>
</reference>
<evidence type="ECO:0000313" key="1">
    <source>
        <dbReference type="EMBL" id="PKX89143.1"/>
    </source>
</evidence>
<dbReference type="OrthoDB" id="3932329at2759"/>
<dbReference type="RefSeq" id="XP_024677738.1">
    <property type="nucleotide sequence ID" value="XM_024829272.1"/>
</dbReference>
<dbReference type="OMA" id="LYTEYPY"/>
<keyword evidence="2" id="KW-1185">Reference proteome</keyword>
<gene>
    <name evidence="1" type="ORF">P174DRAFT_454869</name>
</gene>
<evidence type="ECO:0000313" key="2">
    <source>
        <dbReference type="Proteomes" id="UP000234474"/>
    </source>
</evidence>